<dbReference type="EMBL" id="JANTOO010000010">
    <property type="protein sequence ID" value="MCS1396445.1"/>
    <property type="molecule type" value="Genomic_DNA"/>
</dbReference>
<proteinExistence type="predicted"/>
<gene>
    <name evidence="1" type="ORF">NXZ79_10440</name>
</gene>
<sequence length="43" mass="5065">MKKFDYIEIRVPAKPQFVSVIRLTVSGFASRIDFNYNDIEDLK</sequence>
<keyword evidence="2" id="KW-1185">Reference proteome</keyword>
<protein>
    <submittedName>
        <fullName evidence="1">Anti-sigma B factor RsbW</fullName>
        <ecNumber evidence="1">2.7.11.1</ecNumber>
    </submittedName>
</protein>
<accession>A0ABT2DNR3</accession>
<dbReference type="GO" id="GO:0004674">
    <property type="term" value="F:protein serine/threonine kinase activity"/>
    <property type="evidence" value="ECO:0007669"/>
    <property type="project" value="UniProtKB-EC"/>
</dbReference>
<comment type="caution">
    <text evidence="1">The sequence shown here is derived from an EMBL/GenBank/DDBJ whole genome shotgun (WGS) entry which is preliminary data.</text>
</comment>
<keyword evidence="1" id="KW-0808">Transferase</keyword>
<dbReference type="Proteomes" id="UP001525021">
    <property type="component" value="Unassembled WGS sequence"/>
</dbReference>
<reference evidence="1 2" key="1">
    <citation type="submission" date="2022-08" db="EMBL/GenBank/DDBJ databases">
        <title>Lysinibacillus sequencing.</title>
        <authorList>
            <person name="Dunlap C."/>
        </authorList>
    </citation>
    <scope>NUCLEOTIDE SEQUENCE [LARGE SCALE GENOMIC DNA]</scope>
    <source>
        <strain evidence="1 2">PB211</strain>
    </source>
</reference>
<evidence type="ECO:0000313" key="1">
    <source>
        <dbReference type="EMBL" id="MCS1396445.1"/>
    </source>
</evidence>
<name>A0ABT2DNR3_9BACI</name>
<organism evidence="1 2">
    <name type="scientific">Lysinibacillus pinottii</name>
    <dbReference type="NCBI Taxonomy" id="2973932"/>
    <lineage>
        <taxon>Bacteria</taxon>
        <taxon>Bacillati</taxon>
        <taxon>Bacillota</taxon>
        <taxon>Bacilli</taxon>
        <taxon>Bacillales</taxon>
        <taxon>Bacillaceae</taxon>
        <taxon>Lysinibacillus</taxon>
    </lineage>
</organism>
<dbReference type="EC" id="2.7.11.1" evidence="1"/>
<feature type="non-terminal residue" evidence="1">
    <location>
        <position position="43"/>
    </location>
</feature>
<evidence type="ECO:0000313" key="2">
    <source>
        <dbReference type="Proteomes" id="UP001525021"/>
    </source>
</evidence>